<keyword evidence="2" id="KW-0812">Transmembrane</keyword>
<evidence type="ECO:0000256" key="2">
    <source>
        <dbReference type="SAM" id="Phobius"/>
    </source>
</evidence>
<dbReference type="Pfam" id="PF14256">
    <property type="entry name" value="YwiC"/>
    <property type="match status" value="1"/>
</dbReference>
<feature type="transmembrane region" description="Helical" evidence="2">
    <location>
        <begin position="168"/>
        <end position="187"/>
    </location>
</feature>
<keyword evidence="2" id="KW-1133">Transmembrane helix</keyword>
<organism evidence="3 4">
    <name type="scientific">Dactylosporangium roseum</name>
    <dbReference type="NCBI Taxonomy" id="47989"/>
    <lineage>
        <taxon>Bacteria</taxon>
        <taxon>Bacillati</taxon>
        <taxon>Actinomycetota</taxon>
        <taxon>Actinomycetes</taxon>
        <taxon>Micromonosporales</taxon>
        <taxon>Micromonosporaceae</taxon>
        <taxon>Dactylosporangium</taxon>
    </lineage>
</organism>
<reference evidence="3" key="1">
    <citation type="submission" date="2021-04" db="EMBL/GenBank/DDBJ databases">
        <title>Biosynthetic gene clusters of Dactylosporangioum roseum.</title>
        <authorList>
            <person name="Hartkoorn R.C."/>
            <person name="Beaudoing E."/>
            <person name="Hot D."/>
            <person name="Moureu S."/>
        </authorList>
    </citation>
    <scope>NUCLEOTIDE SEQUENCE</scope>
    <source>
        <strain evidence="3">NRRL B-16295</strain>
    </source>
</reference>
<sequence>MTSQTGTGPRSAPATGARVGRPASPRRRAVRRFVPPQHGAWAMLLLPWLAGVLTVGFRWPHLPLLVAWLSGYLLSYYLLLAVKTRRPERFRGQLTVYAIPTVLLGGLVVAAVPSLLWYAPCYALLLAVNVGYAARRDERALLNDLASVVQSCLMVFVCATIAHVPPAGVTVAFVTLLAYLAGTVLYVKTMIRERDSIGYRRASITFHLLTAAGMFLLNPIVGAGFLLLAARAWALPGRQLKPVHVGVIEIGASLLVLLATVIS</sequence>
<feature type="transmembrane region" description="Helical" evidence="2">
    <location>
        <begin position="208"/>
        <end position="230"/>
    </location>
</feature>
<feature type="transmembrane region" description="Helical" evidence="2">
    <location>
        <begin position="94"/>
        <end position="111"/>
    </location>
</feature>
<evidence type="ECO:0000256" key="1">
    <source>
        <dbReference type="SAM" id="MobiDB-lite"/>
    </source>
</evidence>
<feature type="transmembrane region" description="Helical" evidence="2">
    <location>
        <begin position="65"/>
        <end position="82"/>
    </location>
</feature>
<name>A0ABY5Z4K3_9ACTN</name>
<evidence type="ECO:0000313" key="4">
    <source>
        <dbReference type="Proteomes" id="UP001058271"/>
    </source>
</evidence>
<feature type="transmembrane region" description="Helical" evidence="2">
    <location>
        <begin position="242"/>
        <end position="262"/>
    </location>
</feature>
<feature type="transmembrane region" description="Helical" evidence="2">
    <location>
        <begin position="141"/>
        <end position="162"/>
    </location>
</feature>
<keyword evidence="2" id="KW-0472">Membrane</keyword>
<dbReference type="RefSeq" id="WP_260725931.1">
    <property type="nucleotide sequence ID" value="NZ_BAAABS010000014.1"/>
</dbReference>
<proteinExistence type="predicted"/>
<keyword evidence="4" id="KW-1185">Reference proteome</keyword>
<gene>
    <name evidence="3" type="ORF">Drose_37230</name>
</gene>
<evidence type="ECO:0000313" key="3">
    <source>
        <dbReference type="EMBL" id="UWZ36589.1"/>
    </source>
</evidence>
<dbReference type="InterPro" id="IPR025576">
    <property type="entry name" value="YwiC"/>
</dbReference>
<dbReference type="Proteomes" id="UP001058271">
    <property type="component" value="Chromosome"/>
</dbReference>
<accession>A0ABY5Z4K3</accession>
<feature type="region of interest" description="Disordered" evidence="1">
    <location>
        <begin position="1"/>
        <end position="26"/>
    </location>
</feature>
<protein>
    <submittedName>
        <fullName evidence="3">YwiC-like family protein</fullName>
    </submittedName>
</protein>
<feature type="transmembrane region" description="Helical" evidence="2">
    <location>
        <begin position="40"/>
        <end position="59"/>
    </location>
</feature>
<dbReference type="EMBL" id="CP073721">
    <property type="protein sequence ID" value="UWZ36589.1"/>
    <property type="molecule type" value="Genomic_DNA"/>
</dbReference>
<feature type="transmembrane region" description="Helical" evidence="2">
    <location>
        <begin position="117"/>
        <end position="134"/>
    </location>
</feature>